<reference evidence="1" key="1">
    <citation type="submission" date="2020-05" db="EMBL/GenBank/DDBJ databases">
        <authorList>
            <person name="Chiriac C."/>
            <person name="Salcher M."/>
            <person name="Ghai R."/>
            <person name="Kavagutti S V."/>
        </authorList>
    </citation>
    <scope>NUCLEOTIDE SEQUENCE</scope>
</reference>
<dbReference type="SUPFAM" id="SSF56784">
    <property type="entry name" value="HAD-like"/>
    <property type="match status" value="1"/>
</dbReference>
<dbReference type="NCBIfam" id="TIGR01488">
    <property type="entry name" value="HAD-SF-IB"/>
    <property type="match status" value="1"/>
</dbReference>
<gene>
    <name evidence="1" type="ORF">UFOPK3376_00861</name>
</gene>
<accession>A0A6J7DSB4</accession>
<dbReference type="AlphaFoldDB" id="A0A6J7DSB4"/>
<dbReference type="InterPro" id="IPR050582">
    <property type="entry name" value="HAD-like_SerB"/>
</dbReference>
<dbReference type="PANTHER" id="PTHR43344">
    <property type="entry name" value="PHOSPHOSERINE PHOSPHATASE"/>
    <property type="match status" value="1"/>
</dbReference>
<sequence length="206" mass="22395">MAAFDVDGTLTTRDCVVPFLQLLAGRTRLIAGIVAHPIALAGAVARRDRDRFKALGVRAAFAGRESGAVEQIGVRFAETVRGTYLRADTPRRLEWHQQQGHLVVLVSASLGSYLHPLGKMLGVDGVLCTEVAVGSDGRFTGTLDGRNCRGPEKEVRLRQWLADKNLSDAELWAYGDSAGDRELLSIAHHQMLVKDRQVSAVPEIPS</sequence>
<organism evidence="1">
    <name type="scientific">freshwater metagenome</name>
    <dbReference type="NCBI Taxonomy" id="449393"/>
    <lineage>
        <taxon>unclassified sequences</taxon>
        <taxon>metagenomes</taxon>
        <taxon>ecological metagenomes</taxon>
    </lineage>
</organism>
<protein>
    <submittedName>
        <fullName evidence="1">Unannotated protein</fullName>
    </submittedName>
</protein>
<dbReference type="InterPro" id="IPR006385">
    <property type="entry name" value="HAD_hydro_SerB1"/>
</dbReference>
<dbReference type="Pfam" id="PF12710">
    <property type="entry name" value="HAD"/>
    <property type="match status" value="1"/>
</dbReference>
<dbReference type="Gene3D" id="1.20.1440.100">
    <property type="entry name" value="SG protein - dephosphorylation function"/>
    <property type="match status" value="1"/>
</dbReference>
<proteinExistence type="predicted"/>
<evidence type="ECO:0000313" key="1">
    <source>
        <dbReference type="EMBL" id="CAB4871554.1"/>
    </source>
</evidence>
<dbReference type="NCBIfam" id="TIGR01490">
    <property type="entry name" value="HAD-SF-IB-hyp1"/>
    <property type="match status" value="1"/>
</dbReference>
<dbReference type="EMBL" id="CAFBLP010000015">
    <property type="protein sequence ID" value="CAB4871554.1"/>
    <property type="molecule type" value="Genomic_DNA"/>
</dbReference>
<dbReference type="Gene3D" id="3.40.50.1000">
    <property type="entry name" value="HAD superfamily/HAD-like"/>
    <property type="match status" value="1"/>
</dbReference>
<name>A0A6J7DSB4_9ZZZZ</name>
<dbReference type="InterPro" id="IPR036412">
    <property type="entry name" value="HAD-like_sf"/>
</dbReference>
<dbReference type="InterPro" id="IPR023214">
    <property type="entry name" value="HAD_sf"/>
</dbReference>